<sequence>MDPFKQMSDWKKNMDHFFGENFWKDFEGMIKPNIPQINMYQTENEILCIVNVPGLKDLNQMDIYVNYATLELKGSIDLENAHGTVVKEEILQGVFDRKITLPFPVRADKISATYKNGLVFIQLHRFIDESSRRNKVEIQPLEDA</sequence>
<comment type="caution">
    <text evidence="4">The sequence shown here is derived from an EMBL/GenBank/DDBJ whole genome shotgun (WGS) entry which is preliminary data.</text>
</comment>
<proteinExistence type="inferred from homology"/>
<organism evidence="4 5">
    <name type="scientific">Oceanobacillus caeni</name>
    <dbReference type="NCBI Taxonomy" id="405946"/>
    <lineage>
        <taxon>Bacteria</taxon>
        <taxon>Bacillati</taxon>
        <taxon>Bacillota</taxon>
        <taxon>Bacilli</taxon>
        <taxon>Bacillales</taxon>
        <taxon>Bacillaceae</taxon>
        <taxon>Oceanobacillus</taxon>
    </lineage>
</organism>
<dbReference type="InterPro" id="IPR008978">
    <property type="entry name" value="HSP20-like_chaperone"/>
</dbReference>
<dbReference type="Proteomes" id="UP000037854">
    <property type="component" value="Unassembled WGS sequence"/>
</dbReference>
<gene>
    <name evidence="4" type="ORF">AFL42_11985</name>
</gene>
<dbReference type="Gene3D" id="2.60.40.790">
    <property type="match status" value="1"/>
</dbReference>
<dbReference type="SUPFAM" id="SSF49764">
    <property type="entry name" value="HSP20-like chaperones"/>
    <property type="match status" value="1"/>
</dbReference>
<dbReference type="CDD" id="cd06464">
    <property type="entry name" value="ACD_sHsps-like"/>
    <property type="match status" value="1"/>
</dbReference>
<evidence type="ECO:0000259" key="3">
    <source>
        <dbReference type="PROSITE" id="PS01031"/>
    </source>
</evidence>
<dbReference type="RefSeq" id="WP_047185494.1">
    <property type="nucleotide sequence ID" value="NZ_JAHHXM010000021.1"/>
</dbReference>
<dbReference type="EMBL" id="LGTK01000043">
    <property type="protein sequence ID" value="KPH73579.1"/>
    <property type="molecule type" value="Genomic_DNA"/>
</dbReference>
<reference evidence="4 5" key="1">
    <citation type="submission" date="2015-07" db="EMBL/GenBank/DDBJ databases">
        <title>High-quality draft genome sequence of Oceanobacillus caeni HM6, a bacillus isolated from a human feces.</title>
        <authorList>
            <person name="Kumar J."/>
            <person name="Verma M.K."/>
            <person name="Pandey R."/>
            <person name="Bhambi M."/>
            <person name="Chauhan N."/>
        </authorList>
    </citation>
    <scope>NUCLEOTIDE SEQUENCE [LARGE SCALE GENOMIC DNA]</scope>
    <source>
        <strain evidence="4 5">HM6</strain>
    </source>
</reference>
<name>A0ABR5MHT1_9BACI</name>
<accession>A0ABR5MHT1</accession>
<evidence type="ECO:0000313" key="5">
    <source>
        <dbReference type="Proteomes" id="UP000037854"/>
    </source>
</evidence>
<comment type="similarity">
    <text evidence="1 2">Belongs to the small heat shock protein (HSP20) family.</text>
</comment>
<dbReference type="PROSITE" id="PS01031">
    <property type="entry name" value="SHSP"/>
    <property type="match status" value="1"/>
</dbReference>
<keyword evidence="5" id="KW-1185">Reference proteome</keyword>
<evidence type="ECO:0000256" key="2">
    <source>
        <dbReference type="RuleBase" id="RU003616"/>
    </source>
</evidence>
<protein>
    <submittedName>
        <fullName evidence="4">Heat-shock protein Hsp20</fullName>
    </submittedName>
</protein>
<feature type="domain" description="SHSP" evidence="3">
    <location>
        <begin position="28"/>
        <end position="141"/>
    </location>
</feature>
<dbReference type="InterPro" id="IPR002068">
    <property type="entry name" value="A-crystallin/Hsp20_dom"/>
</dbReference>
<evidence type="ECO:0000313" key="4">
    <source>
        <dbReference type="EMBL" id="KPH73579.1"/>
    </source>
</evidence>
<dbReference type="Pfam" id="PF00011">
    <property type="entry name" value="HSP20"/>
    <property type="match status" value="1"/>
</dbReference>
<evidence type="ECO:0000256" key="1">
    <source>
        <dbReference type="PROSITE-ProRule" id="PRU00285"/>
    </source>
</evidence>